<sequence>MGGSVSTDLFGACLCYLKIYIVKASTLDMFKT</sequence>
<name>A0A0A9AU76_ARUDO</name>
<dbReference type="AlphaFoldDB" id="A0A0A9AU76"/>
<protein>
    <submittedName>
        <fullName evidence="1">Uncharacterized protein</fullName>
    </submittedName>
</protein>
<dbReference type="EMBL" id="GBRH01247293">
    <property type="protein sequence ID" value="JAD50602.1"/>
    <property type="molecule type" value="Transcribed_RNA"/>
</dbReference>
<accession>A0A0A9AU76</accession>
<reference evidence="1" key="1">
    <citation type="submission" date="2014-09" db="EMBL/GenBank/DDBJ databases">
        <authorList>
            <person name="Magalhaes I.L.F."/>
            <person name="Oliveira U."/>
            <person name="Santos F.R."/>
            <person name="Vidigal T.H.D.A."/>
            <person name="Brescovit A.D."/>
            <person name="Santos A.J."/>
        </authorList>
    </citation>
    <scope>NUCLEOTIDE SEQUENCE</scope>
    <source>
        <tissue evidence="1">Shoot tissue taken approximately 20 cm above the soil surface</tissue>
    </source>
</reference>
<reference evidence="1" key="2">
    <citation type="journal article" date="2015" name="Data Brief">
        <title>Shoot transcriptome of the giant reed, Arundo donax.</title>
        <authorList>
            <person name="Barrero R.A."/>
            <person name="Guerrero F.D."/>
            <person name="Moolhuijzen P."/>
            <person name="Goolsby J.A."/>
            <person name="Tidwell J."/>
            <person name="Bellgard S.E."/>
            <person name="Bellgard M.I."/>
        </authorList>
    </citation>
    <scope>NUCLEOTIDE SEQUENCE</scope>
    <source>
        <tissue evidence="1">Shoot tissue taken approximately 20 cm above the soil surface</tissue>
    </source>
</reference>
<evidence type="ECO:0000313" key="1">
    <source>
        <dbReference type="EMBL" id="JAD50602.1"/>
    </source>
</evidence>
<proteinExistence type="predicted"/>
<organism evidence="1">
    <name type="scientific">Arundo donax</name>
    <name type="common">Giant reed</name>
    <name type="synonym">Donax arundinaceus</name>
    <dbReference type="NCBI Taxonomy" id="35708"/>
    <lineage>
        <taxon>Eukaryota</taxon>
        <taxon>Viridiplantae</taxon>
        <taxon>Streptophyta</taxon>
        <taxon>Embryophyta</taxon>
        <taxon>Tracheophyta</taxon>
        <taxon>Spermatophyta</taxon>
        <taxon>Magnoliopsida</taxon>
        <taxon>Liliopsida</taxon>
        <taxon>Poales</taxon>
        <taxon>Poaceae</taxon>
        <taxon>PACMAD clade</taxon>
        <taxon>Arundinoideae</taxon>
        <taxon>Arundineae</taxon>
        <taxon>Arundo</taxon>
    </lineage>
</organism>